<dbReference type="InterPro" id="IPR050568">
    <property type="entry name" value="Transcr_DNA_Rep_Reg"/>
</dbReference>
<dbReference type="InterPro" id="IPR009072">
    <property type="entry name" value="Histone-fold"/>
</dbReference>
<dbReference type="GO" id="GO:0001046">
    <property type="term" value="F:core promoter sequence-specific DNA binding"/>
    <property type="evidence" value="ECO:0007669"/>
    <property type="project" value="TreeGrafter"/>
</dbReference>
<dbReference type="CDD" id="cd22906">
    <property type="entry name" value="HFD_DRAP1"/>
    <property type="match status" value="1"/>
</dbReference>
<dbReference type="Pfam" id="PF00808">
    <property type="entry name" value="CBFD_NFYB_HMF"/>
    <property type="match status" value="1"/>
</dbReference>
<evidence type="ECO:0000256" key="1">
    <source>
        <dbReference type="ARBA" id="ARBA00004123"/>
    </source>
</evidence>
<dbReference type="EnsemblMetazoa" id="SCAU002656-RB">
    <property type="protein sequence ID" value="SCAU002656-PB"/>
    <property type="gene ID" value="SCAU002656"/>
</dbReference>
<feature type="compositionally biased region" description="Polar residues" evidence="3">
    <location>
        <begin position="222"/>
        <end position="238"/>
    </location>
</feature>
<name>A0A1I8NWK7_STOCA</name>
<dbReference type="STRING" id="35570.A0A1I8NWK7"/>
<proteinExistence type="predicted"/>
<dbReference type="KEGG" id="scac:106095296"/>
<dbReference type="PANTHER" id="PTHR10252:SF5">
    <property type="entry name" value="DR1-ASSOCIATED COREPRESSOR"/>
    <property type="match status" value="1"/>
</dbReference>
<evidence type="ECO:0000256" key="3">
    <source>
        <dbReference type="SAM" id="MobiDB-lite"/>
    </source>
</evidence>
<dbReference type="GO" id="GO:0046982">
    <property type="term" value="F:protein heterodimerization activity"/>
    <property type="evidence" value="ECO:0007669"/>
    <property type="project" value="InterPro"/>
</dbReference>
<keyword evidence="6" id="KW-1185">Reference proteome</keyword>
<sequence length="417" mass="45026">MVLIFFAIHNRGFLRVATLICEKRNLAILPTDVLHKPALGRIKKIMQSDEEVGKVAQAVPIIISRTLELFVESLLTKTLKITNSRNAKTLSTSHMKQCIMSEQRFDFLRELVRNIPDISVAEEAANYNEEDNHSSPEEPYADSDTPYDLSMPSTSSSRHVQQYQQHAPTNGQNGGYDYPKTFLKRSISSSSNSVIMHTTSSLASAGGGYTATDCLPPKLSRSESASVPVQHHSPSASLQHPRLKHQSYSMPSNCVATNNNKPNIPPKPLRSPSQPTAIIPAPILSIDYCSKPMVKIDYSNLQQITADATAPLSAPAHIASMSANKTAFNFTAEPVINIDLSNIVAASATNAASAPSTPAVATISIGTPLPNNSSQQSRNSKASMADPFNVSPSPSTMTTSLASSSSCLELDEDYDNI</sequence>
<evidence type="ECO:0000259" key="4">
    <source>
        <dbReference type="Pfam" id="PF00808"/>
    </source>
</evidence>
<dbReference type="PANTHER" id="PTHR10252">
    <property type="entry name" value="HISTONE-LIKE TRANSCRIPTION FACTOR CCAAT-RELATED"/>
    <property type="match status" value="1"/>
</dbReference>
<dbReference type="GO" id="GO:0016251">
    <property type="term" value="F:RNA polymerase II general transcription initiation factor activity"/>
    <property type="evidence" value="ECO:0007669"/>
    <property type="project" value="TreeGrafter"/>
</dbReference>
<reference evidence="5" key="1">
    <citation type="submission" date="2020-05" db="UniProtKB">
        <authorList>
            <consortium name="EnsemblMetazoa"/>
        </authorList>
    </citation>
    <scope>IDENTIFICATION</scope>
    <source>
        <strain evidence="5">USDA</strain>
    </source>
</reference>
<feature type="region of interest" description="Disordered" evidence="3">
    <location>
        <begin position="365"/>
        <end position="417"/>
    </location>
</feature>
<feature type="domain" description="Transcription factor CBF/NF-Y/archaeal histone" evidence="4">
    <location>
        <begin position="40"/>
        <end position="99"/>
    </location>
</feature>
<dbReference type="VEuPathDB" id="VectorBase:SCAU002656"/>
<evidence type="ECO:0000313" key="6">
    <source>
        <dbReference type="Proteomes" id="UP000095300"/>
    </source>
</evidence>
<protein>
    <recommendedName>
        <fullName evidence="4">Transcription factor CBF/NF-Y/archaeal histone domain-containing protein</fullName>
    </recommendedName>
</protein>
<dbReference type="SUPFAM" id="SSF47113">
    <property type="entry name" value="Histone-fold"/>
    <property type="match status" value="1"/>
</dbReference>
<accession>A0A1I8NWK7</accession>
<dbReference type="OrthoDB" id="653904at2759"/>
<feature type="compositionally biased region" description="Polar residues" evidence="3">
    <location>
        <begin position="151"/>
        <end position="171"/>
    </location>
</feature>
<evidence type="ECO:0000313" key="5">
    <source>
        <dbReference type="EnsemblMetazoa" id="SCAU002656-PB"/>
    </source>
</evidence>
<feature type="compositionally biased region" description="Polar residues" evidence="3">
    <location>
        <begin position="369"/>
        <end position="382"/>
    </location>
</feature>
<dbReference type="Proteomes" id="UP000095300">
    <property type="component" value="Unassembled WGS sequence"/>
</dbReference>
<dbReference type="InterPro" id="IPR003958">
    <property type="entry name" value="CBFA_NFYB_domain"/>
</dbReference>
<dbReference type="Gene3D" id="1.10.20.10">
    <property type="entry name" value="Histone, subunit A"/>
    <property type="match status" value="1"/>
</dbReference>
<gene>
    <name evidence="5" type="primary">106095296</name>
</gene>
<feature type="region of interest" description="Disordered" evidence="3">
    <location>
        <begin position="126"/>
        <end position="178"/>
    </location>
</feature>
<organism evidence="5 6">
    <name type="scientific">Stomoxys calcitrans</name>
    <name type="common">Stable fly</name>
    <name type="synonym">Conops calcitrans</name>
    <dbReference type="NCBI Taxonomy" id="35570"/>
    <lineage>
        <taxon>Eukaryota</taxon>
        <taxon>Metazoa</taxon>
        <taxon>Ecdysozoa</taxon>
        <taxon>Arthropoda</taxon>
        <taxon>Hexapoda</taxon>
        <taxon>Insecta</taxon>
        <taxon>Pterygota</taxon>
        <taxon>Neoptera</taxon>
        <taxon>Endopterygota</taxon>
        <taxon>Diptera</taxon>
        <taxon>Brachycera</taxon>
        <taxon>Muscomorpha</taxon>
        <taxon>Muscoidea</taxon>
        <taxon>Muscidae</taxon>
        <taxon>Stomoxys</taxon>
    </lineage>
</organism>
<feature type="region of interest" description="Disordered" evidence="3">
    <location>
        <begin position="214"/>
        <end position="242"/>
    </location>
</feature>
<keyword evidence="2" id="KW-0539">Nucleus</keyword>
<comment type="subcellular location">
    <subcellularLocation>
        <location evidence="1">Nucleus</location>
    </subcellularLocation>
</comment>
<dbReference type="GO" id="GO:0017054">
    <property type="term" value="C:negative cofactor 2 complex"/>
    <property type="evidence" value="ECO:0007669"/>
    <property type="project" value="TreeGrafter"/>
</dbReference>
<evidence type="ECO:0000256" key="2">
    <source>
        <dbReference type="ARBA" id="ARBA00023242"/>
    </source>
</evidence>
<dbReference type="AlphaFoldDB" id="A0A1I8NWK7"/>
<feature type="compositionally biased region" description="Low complexity" evidence="3">
    <location>
        <begin position="391"/>
        <end position="406"/>
    </location>
</feature>